<reference evidence="3" key="1">
    <citation type="submission" date="2022-08" db="EMBL/GenBank/DDBJ databases">
        <title>Genome Sequence of the sulphate-reducing bacterium, Pseudodesulfovibrio portus JCM14722.</title>
        <authorList>
            <person name="Kondo R."/>
            <person name="Kataoka T."/>
        </authorList>
    </citation>
    <scope>NUCLEOTIDE SEQUENCE</scope>
    <source>
        <strain evidence="3">JCM 14722</strain>
    </source>
</reference>
<evidence type="ECO:0000313" key="3">
    <source>
        <dbReference type="EMBL" id="BDQ33526.1"/>
    </source>
</evidence>
<evidence type="ECO:0000256" key="1">
    <source>
        <dbReference type="ARBA" id="ARBA00023172"/>
    </source>
</evidence>
<keyword evidence="4" id="KW-1185">Reference proteome</keyword>
<organism evidence="3 4">
    <name type="scientific">Pseudodesulfovibrio portus</name>
    <dbReference type="NCBI Taxonomy" id="231439"/>
    <lineage>
        <taxon>Bacteria</taxon>
        <taxon>Pseudomonadati</taxon>
        <taxon>Thermodesulfobacteriota</taxon>
        <taxon>Desulfovibrionia</taxon>
        <taxon>Desulfovibrionales</taxon>
        <taxon>Desulfovibrionaceae</taxon>
    </lineage>
</organism>
<keyword evidence="1" id="KW-0233">DNA recombination</keyword>
<feature type="domain" description="Tyr recombinase" evidence="2">
    <location>
        <begin position="2"/>
        <end position="53"/>
    </location>
</feature>
<dbReference type="EMBL" id="AP026708">
    <property type="protein sequence ID" value="BDQ33526.1"/>
    <property type="molecule type" value="Genomic_DNA"/>
</dbReference>
<dbReference type="Gene3D" id="1.10.443.10">
    <property type="entry name" value="Intergrase catalytic core"/>
    <property type="match status" value="1"/>
</dbReference>
<dbReference type="RefSeq" id="WP_264983584.1">
    <property type="nucleotide sequence ID" value="NZ_AP026708.1"/>
</dbReference>
<dbReference type="SUPFAM" id="SSF56349">
    <property type="entry name" value="DNA breaking-rejoining enzymes"/>
    <property type="match status" value="1"/>
</dbReference>
<dbReference type="InterPro" id="IPR002104">
    <property type="entry name" value="Integrase_catalytic"/>
</dbReference>
<dbReference type="InterPro" id="IPR013762">
    <property type="entry name" value="Integrase-like_cat_sf"/>
</dbReference>
<dbReference type="Proteomes" id="UP001061361">
    <property type="component" value="Chromosome"/>
</dbReference>
<evidence type="ECO:0000313" key="4">
    <source>
        <dbReference type="Proteomes" id="UP001061361"/>
    </source>
</evidence>
<name>A0ABN6RUN6_9BACT</name>
<dbReference type="InterPro" id="IPR011010">
    <property type="entry name" value="DNA_brk_join_enz"/>
</dbReference>
<accession>A0ABN6RUN6</accession>
<evidence type="ECO:0000259" key="2">
    <source>
        <dbReference type="Pfam" id="PF00589"/>
    </source>
</evidence>
<gene>
    <name evidence="3" type="ORF">JCM14722_10680</name>
</gene>
<dbReference type="Pfam" id="PF00589">
    <property type="entry name" value="Phage_integrase"/>
    <property type="match status" value="1"/>
</dbReference>
<sequence>MCKSLGIEDFHFHDNRHTYCSNIIMADGTLKHAKEMIGHKTLRMADRYSHLEAARENVIQDNLAAHYEDQKVSVSEKRNT</sequence>
<proteinExistence type="predicted"/>
<protein>
    <recommendedName>
        <fullName evidence="2">Tyr recombinase domain-containing protein</fullName>
    </recommendedName>
</protein>